<feature type="domain" description="Ubiquitin-like" evidence="2">
    <location>
        <begin position="78"/>
        <end position="153"/>
    </location>
</feature>
<dbReference type="InterPro" id="IPR029071">
    <property type="entry name" value="Ubiquitin-like_domsf"/>
</dbReference>
<dbReference type="InterPro" id="IPR019956">
    <property type="entry name" value="Ubiquitin_dom"/>
</dbReference>
<dbReference type="Pfam" id="PF00240">
    <property type="entry name" value="ubiquitin"/>
    <property type="match status" value="1"/>
</dbReference>
<keyword evidence="4" id="KW-1185">Reference proteome</keyword>
<comment type="caution">
    <text evidence="3">The sequence shown here is derived from an EMBL/GenBank/DDBJ whole genome shotgun (WGS) entry which is preliminary data.</text>
</comment>
<evidence type="ECO:0000259" key="2">
    <source>
        <dbReference type="PROSITE" id="PS50053"/>
    </source>
</evidence>
<dbReference type="Gene3D" id="3.10.20.90">
    <property type="entry name" value="Phosphatidylinositol 3-kinase Catalytic Subunit, Chain A, domain 1"/>
    <property type="match status" value="1"/>
</dbReference>
<evidence type="ECO:0000313" key="4">
    <source>
        <dbReference type="Proteomes" id="UP000298030"/>
    </source>
</evidence>
<reference evidence="3 4" key="1">
    <citation type="journal article" date="2019" name="Nat. Ecol. Evol.">
        <title>Megaphylogeny resolves global patterns of mushroom evolution.</title>
        <authorList>
            <person name="Varga T."/>
            <person name="Krizsan K."/>
            <person name="Foldi C."/>
            <person name="Dima B."/>
            <person name="Sanchez-Garcia M."/>
            <person name="Sanchez-Ramirez S."/>
            <person name="Szollosi G.J."/>
            <person name="Szarkandi J.G."/>
            <person name="Papp V."/>
            <person name="Albert L."/>
            <person name="Andreopoulos W."/>
            <person name="Angelini C."/>
            <person name="Antonin V."/>
            <person name="Barry K.W."/>
            <person name="Bougher N.L."/>
            <person name="Buchanan P."/>
            <person name="Buyck B."/>
            <person name="Bense V."/>
            <person name="Catcheside P."/>
            <person name="Chovatia M."/>
            <person name="Cooper J."/>
            <person name="Damon W."/>
            <person name="Desjardin D."/>
            <person name="Finy P."/>
            <person name="Geml J."/>
            <person name="Haridas S."/>
            <person name="Hughes K."/>
            <person name="Justo A."/>
            <person name="Karasinski D."/>
            <person name="Kautmanova I."/>
            <person name="Kiss B."/>
            <person name="Kocsube S."/>
            <person name="Kotiranta H."/>
            <person name="LaButti K.M."/>
            <person name="Lechner B.E."/>
            <person name="Liimatainen K."/>
            <person name="Lipzen A."/>
            <person name="Lukacs Z."/>
            <person name="Mihaltcheva S."/>
            <person name="Morgado L.N."/>
            <person name="Niskanen T."/>
            <person name="Noordeloos M.E."/>
            <person name="Ohm R.A."/>
            <person name="Ortiz-Santana B."/>
            <person name="Ovrebo C."/>
            <person name="Racz N."/>
            <person name="Riley R."/>
            <person name="Savchenko A."/>
            <person name="Shiryaev A."/>
            <person name="Soop K."/>
            <person name="Spirin V."/>
            <person name="Szebenyi C."/>
            <person name="Tomsovsky M."/>
            <person name="Tulloss R.E."/>
            <person name="Uehling J."/>
            <person name="Grigoriev I.V."/>
            <person name="Vagvolgyi C."/>
            <person name="Papp T."/>
            <person name="Martin F.M."/>
            <person name="Miettinen O."/>
            <person name="Hibbett D.S."/>
            <person name="Nagy L.G."/>
        </authorList>
    </citation>
    <scope>NUCLEOTIDE SEQUENCE [LARGE SCALE GENOMIC DNA]</scope>
    <source>
        <strain evidence="3 4">FP101781</strain>
    </source>
</reference>
<evidence type="ECO:0000313" key="3">
    <source>
        <dbReference type="EMBL" id="TEB30938.1"/>
    </source>
</evidence>
<dbReference type="PRINTS" id="PR00348">
    <property type="entry name" value="UBIQUITIN"/>
</dbReference>
<feature type="compositionally biased region" description="Acidic residues" evidence="1">
    <location>
        <begin position="43"/>
        <end position="52"/>
    </location>
</feature>
<organism evidence="3 4">
    <name type="scientific">Coprinellus micaceus</name>
    <name type="common">Glistening ink-cap mushroom</name>
    <name type="synonym">Coprinus micaceus</name>
    <dbReference type="NCBI Taxonomy" id="71717"/>
    <lineage>
        <taxon>Eukaryota</taxon>
        <taxon>Fungi</taxon>
        <taxon>Dikarya</taxon>
        <taxon>Basidiomycota</taxon>
        <taxon>Agaricomycotina</taxon>
        <taxon>Agaricomycetes</taxon>
        <taxon>Agaricomycetidae</taxon>
        <taxon>Agaricales</taxon>
        <taxon>Agaricineae</taxon>
        <taxon>Psathyrellaceae</taxon>
        <taxon>Coprinellus</taxon>
    </lineage>
</organism>
<protein>
    <recommendedName>
        <fullName evidence="2">Ubiquitin-like domain-containing protein</fullName>
    </recommendedName>
</protein>
<dbReference type="AlphaFoldDB" id="A0A4Y7TAI2"/>
<dbReference type="InterPro" id="IPR050158">
    <property type="entry name" value="Ubiquitin_ubiquitin-like"/>
</dbReference>
<dbReference type="Proteomes" id="UP000298030">
    <property type="component" value="Unassembled WGS sequence"/>
</dbReference>
<dbReference type="PANTHER" id="PTHR10666">
    <property type="entry name" value="UBIQUITIN"/>
    <property type="match status" value="1"/>
</dbReference>
<dbReference type="InterPro" id="IPR000626">
    <property type="entry name" value="Ubiquitin-like_dom"/>
</dbReference>
<proteinExistence type="predicted"/>
<dbReference type="FunFam" id="3.10.20.90:FF:000160">
    <property type="entry name" value="Polyubiquitin-C"/>
    <property type="match status" value="1"/>
</dbReference>
<dbReference type="STRING" id="71717.A0A4Y7TAI2"/>
<dbReference type="PROSITE" id="PS50053">
    <property type="entry name" value="UBIQUITIN_2"/>
    <property type="match status" value="1"/>
</dbReference>
<dbReference type="OrthoDB" id="428577at2759"/>
<feature type="region of interest" description="Disordered" evidence="1">
    <location>
        <begin position="29"/>
        <end position="57"/>
    </location>
</feature>
<dbReference type="PROSITE" id="PS00299">
    <property type="entry name" value="UBIQUITIN_1"/>
    <property type="match status" value="1"/>
</dbReference>
<dbReference type="SUPFAM" id="SSF54236">
    <property type="entry name" value="Ubiquitin-like"/>
    <property type="match status" value="1"/>
</dbReference>
<gene>
    <name evidence="3" type="ORF">FA13DRAFT_1688558</name>
</gene>
<dbReference type="InterPro" id="IPR019954">
    <property type="entry name" value="Ubiquitin_CS"/>
</dbReference>
<evidence type="ECO:0000256" key="1">
    <source>
        <dbReference type="SAM" id="MobiDB-lite"/>
    </source>
</evidence>
<name>A0A4Y7TAI2_COPMI</name>
<sequence length="399" mass="44114">MEVSPDIWGTVVPMIKKLTVRAEPGSGALSAGGVTRRVKREESGDDTECMSSDEDRPSALALPGPSIWNRSSASFKEITIWVKRDTGAIVDIKAYPSDTIDNFKAKIQDREGIPADQQRLIFAGKQLEDGRLLSDYGLRNEDVLYLVIRLRGGKPVIYVFPPSGSEVNASVKLSLVPEWEFSVIYPIVSASITKVGGQTLEWNVKASSDGVLLEKNTGLEVSYLFWEAEALKRLSEPISPLPSPTSKYASLESVPETFIPNQPHINATNSIVLEVSKMTPYLDKALKELGLHTEARTSFITYWLPALLKHKYVALRFLPQTVYEKAAPLEVSPAPDVVARIFMLFKGLKGEEIHPIWSSAIVGSQDDTKRWESVVGVDSPLLADKTLFRVVEWGGMEIL</sequence>
<dbReference type="EMBL" id="QPFP01000021">
    <property type="protein sequence ID" value="TEB30938.1"/>
    <property type="molecule type" value="Genomic_DNA"/>
</dbReference>
<dbReference type="SMART" id="SM00213">
    <property type="entry name" value="UBQ"/>
    <property type="match status" value="1"/>
</dbReference>
<accession>A0A4Y7TAI2</accession>